<proteinExistence type="predicted"/>
<accession>A0AB39HU52</accession>
<dbReference type="RefSeq" id="WP_368654648.1">
    <property type="nucleotide sequence ID" value="NZ_CP162599.1"/>
</dbReference>
<protein>
    <submittedName>
        <fullName evidence="3">NAD(P)/FAD-dependent oxidoreductase</fullName>
        <ecNumber evidence="3">1.-.-.-</ecNumber>
    </submittedName>
</protein>
<dbReference type="Gene3D" id="3.30.9.10">
    <property type="entry name" value="D-Amino Acid Oxidase, subunit A, domain 2"/>
    <property type="match status" value="1"/>
</dbReference>
<dbReference type="GO" id="GO:0016491">
    <property type="term" value="F:oxidoreductase activity"/>
    <property type="evidence" value="ECO:0007669"/>
    <property type="project" value="UniProtKB-KW"/>
</dbReference>
<dbReference type="GO" id="GO:0005737">
    <property type="term" value="C:cytoplasm"/>
    <property type="evidence" value="ECO:0007669"/>
    <property type="project" value="TreeGrafter"/>
</dbReference>
<dbReference type="InterPro" id="IPR036188">
    <property type="entry name" value="FAD/NAD-bd_sf"/>
</dbReference>
<dbReference type="PANTHER" id="PTHR13847:SF287">
    <property type="entry name" value="FAD-DEPENDENT OXIDOREDUCTASE DOMAIN-CONTAINING PROTEIN 1"/>
    <property type="match status" value="1"/>
</dbReference>
<evidence type="ECO:0000259" key="2">
    <source>
        <dbReference type="Pfam" id="PF01266"/>
    </source>
</evidence>
<dbReference type="InterPro" id="IPR006076">
    <property type="entry name" value="FAD-dep_OxRdtase"/>
</dbReference>
<dbReference type="PANTHER" id="PTHR13847">
    <property type="entry name" value="SARCOSINE DEHYDROGENASE-RELATED"/>
    <property type="match status" value="1"/>
</dbReference>
<gene>
    <name evidence="3" type="ORF">AB4Y30_06360</name>
</gene>
<evidence type="ECO:0000256" key="1">
    <source>
        <dbReference type="ARBA" id="ARBA00023002"/>
    </source>
</evidence>
<reference evidence="3" key="1">
    <citation type="submission" date="2024-07" db="EMBL/GenBank/DDBJ databases">
        <title>Halotolerant mesophilic bacterium Ornithinibacillus sp. 4-3, sp. nov., isolated from soil.</title>
        <authorList>
            <person name="Sidarenka A.V."/>
            <person name="Guliayeva D.E."/>
            <person name="Leanovich S.I."/>
            <person name="Hileuskaya K.S."/>
            <person name="Akhremchuk A.E."/>
            <person name="Sikolenko M.A."/>
            <person name="Valentovich L.N."/>
        </authorList>
    </citation>
    <scope>NUCLEOTIDE SEQUENCE</scope>
    <source>
        <strain evidence="3">4-3</strain>
    </source>
</reference>
<dbReference type="SUPFAM" id="SSF51905">
    <property type="entry name" value="FAD/NAD(P)-binding domain"/>
    <property type="match status" value="1"/>
</dbReference>
<organism evidence="3">
    <name type="scientific">Ornithinibacillus sp. 4-3</name>
    <dbReference type="NCBI Taxonomy" id="3231488"/>
    <lineage>
        <taxon>Bacteria</taxon>
        <taxon>Bacillati</taxon>
        <taxon>Bacillota</taxon>
        <taxon>Bacilli</taxon>
        <taxon>Bacillales</taxon>
        <taxon>Bacillaceae</taxon>
        <taxon>Ornithinibacillus</taxon>
    </lineage>
</organism>
<evidence type="ECO:0000313" key="3">
    <source>
        <dbReference type="EMBL" id="XDK33970.1"/>
    </source>
</evidence>
<feature type="domain" description="FAD dependent oxidoreductase" evidence="2">
    <location>
        <begin position="4"/>
        <end position="352"/>
    </location>
</feature>
<dbReference type="Pfam" id="PF01266">
    <property type="entry name" value="DAO"/>
    <property type="match status" value="1"/>
</dbReference>
<dbReference type="Gene3D" id="3.50.50.60">
    <property type="entry name" value="FAD/NAD(P)-binding domain"/>
    <property type="match status" value="1"/>
</dbReference>
<dbReference type="EC" id="1.-.-.-" evidence="3"/>
<sequence length="388" mass="41551">MNADVIVIGGGVIGSSITYHLARDGVKVKQLEKGSIANQGAASRASAGGIRLNNRDPRELDLAKASIKRWESLEEELEANLEYGSAGQIMLFDDRYMMDEVEKQVIDDLKNGIEAKIVIGSELNELVPSLSPTITKAIHYPSGGQANGLLTTVAYTSKARRLGAEIITGIEVYSIVKENNRVVGVETSNGFIHANTVINAAGAWTPALHETLGLSLPQIKHSIRQMSATYPAPLSTLPGPTIGAKGTKISLKQTIDGRIRAGGGYITKPGPDKYTGIFNEEELEEQRNTVLSLLPAVEAYEIDFTYYGAEAYCIDNIPILGPIPEVEGYLIAAGFSGHGFTLSPAIGMVMAEVAQGKQPSISIEAFKIDRSYNKPVEGETSAIHNLPG</sequence>
<dbReference type="AlphaFoldDB" id="A0AB39HU52"/>
<keyword evidence="1 3" id="KW-0560">Oxidoreductase</keyword>
<name>A0AB39HU52_9BACI</name>
<dbReference type="EMBL" id="CP162599">
    <property type="protein sequence ID" value="XDK33970.1"/>
    <property type="molecule type" value="Genomic_DNA"/>
</dbReference>